<dbReference type="AlphaFoldDB" id="A0A0F7JYV3"/>
<evidence type="ECO:0000313" key="2">
    <source>
        <dbReference type="EMBL" id="AKH20499.1"/>
    </source>
</evidence>
<protein>
    <submittedName>
        <fullName evidence="2">Uncharacterized protein</fullName>
    </submittedName>
</protein>
<organism evidence="2 3">
    <name type="scientific">Sedimenticola thiotaurini</name>
    <dbReference type="NCBI Taxonomy" id="1543721"/>
    <lineage>
        <taxon>Bacteria</taxon>
        <taxon>Pseudomonadati</taxon>
        <taxon>Pseudomonadota</taxon>
        <taxon>Gammaproteobacteria</taxon>
        <taxon>Chromatiales</taxon>
        <taxon>Sedimenticolaceae</taxon>
        <taxon>Sedimenticola</taxon>
    </lineage>
</organism>
<sequence>MMKSTAQAALPADRQEQSIFVTGSDHPDSPSALSVHLTDDPVHQPCQRQGDDQGKIDIMGKNVPGLPAIIPFPEVQA</sequence>
<proteinExistence type="predicted"/>
<evidence type="ECO:0000256" key="1">
    <source>
        <dbReference type="SAM" id="MobiDB-lite"/>
    </source>
</evidence>
<accession>A0A0F7JYV3</accession>
<gene>
    <name evidence="2" type="ORF">AAY24_09205</name>
</gene>
<keyword evidence="3" id="KW-1185">Reference proteome</keyword>
<feature type="region of interest" description="Disordered" evidence="1">
    <location>
        <begin position="1"/>
        <end position="31"/>
    </location>
</feature>
<evidence type="ECO:0000313" key="3">
    <source>
        <dbReference type="Proteomes" id="UP000034410"/>
    </source>
</evidence>
<dbReference type="KEGG" id="seds:AAY24_09205"/>
<reference evidence="2 3" key="1">
    <citation type="journal article" date="2015" name="Genome Announc.">
        <title>Complete Genome Sequence of Sedimenticola thiotaurini Strain SIP-G1, a Polyphosphate- and Polyhydroxyalkanoate-Accumulating Sulfur-Oxidizing Gammaproteobacterium Isolated from Salt Marsh Sediments.</title>
        <authorList>
            <person name="Flood B.E."/>
            <person name="Jones D.S."/>
            <person name="Bailey J.V."/>
        </authorList>
    </citation>
    <scope>NUCLEOTIDE SEQUENCE [LARGE SCALE GENOMIC DNA]</scope>
    <source>
        <strain evidence="2 3">SIP-G1</strain>
    </source>
</reference>
<dbReference type="Proteomes" id="UP000034410">
    <property type="component" value="Chromosome"/>
</dbReference>
<dbReference type="EMBL" id="CP011412">
    <property type="protein sequence ID" value="AKH20499.1"/>
    <property type="molecule type" value="Genomic_DNA"/>
</dbReference>
<name>A0A0F7JYV3_9GAMM</name>